<evidence type="ECO:0000313" key="2">
    <source>
        <dbReference type="EMBL" id="NYH93649.1"/>
    </source>
</evidence>
<reference evidence="2 3" key="1">
    <citation type="submission" date="2020-07" db="EMBL/GenBank/DDBJ databases">
        <title>Sequencing the genomes of 1000 actinobacteria strains.</title>
        <authorList>
            <person name="Klenk H.-P."/>
        </authorList>
    </citation>
    <scope>NUCLEOTIDE SEQUENCE [LARGE SCALE GENOMIC DNA]</scope>
    <source>
        <strain evidence="2 3">DSM 18448</strain>
    </source>
</reference>
<accession>A0A852ZWH0</accession>
<dbReference type="EMBL" id="JACBZH010000001">
    <property type="protein sequence ID" value="NYH93649.1"/>
    <property type="molecule type" value="Genomic_DNA"/>
</dbReference>
<dbReference type="Proteomes" id="UP000579605">
    <property type="component" value="Unassembled WGS sequence"/>
</dbReference>
<feature type="region of interest" description="Disordered" evidence="1">
    <location>
        <begin position="20"/>
        <end position="50"/>
    </location>
</feature>
<organism evidence="2 3">
    <name type="scientific">Actinopolymorpha rutila</name>
    <dbReference type="NCBI Taxonomy" id="446787"/>
    <lineage>
        <taxon>Bacteria</taxon>
        <taxon>Bacillati</taxon>
        <taxon>Actinomycetota</taxon>
        <taxon>Actinomycetes</taxon>
        <taxon>Propionibacteriales</taxon>
        <taxon>Actinopolymorphaceae</taxon>
        <taxon>Actinopolymorpha</taxon>
    </lineage>
</organism>
<dbReference type="InterPro" id="IPR036894">
    <property type="entry name" value="YbaB-like_sf"/>
</dbReference>
<comment type="caution">
    <text evidence="2">The sequence shown here is derived from an EMBL/GenBank/DDBJ whole genome shotgun (WGS) entry which is preliminary data.</text>
</comment>
<dbReference type="Gene3D" id="3.30.1310.10">
    <property type="entry name" value="Nucleoid-associated protein YbaB-like domain"/>
    <property type="match status" value="1"/>
</dbReference>
<keyword evidence="3" id="KW-1185">Reference proteome</keyword>
<name>A0A852ZWH0_9ACTN</name>
<dbReference type="GO" id="GO:0003677">
    <property type="term" value="F:DNA binding"/>
    <property type="evidence" value="ECO:0007669"/>
    <property type="project" value="UniProtKB-KW"/>
</dbReference>
<sequence>MSEDLNLTTATVERLLTDTRQALERMRAPAGPSPSAPEELPRGTGESADGRVHAVVEMPGRVASLEMDPRLMREGSEAVCSAMAEAVNSAMVSLRSSVLSGATAVDPGALAGELERVQEESLVSARSMLATLQDAMDRVGRRA</sequence>
<proteinExistence type="predicted"/>
<dbReference type="AlphaFoldDB" id="A0A852ZWH0"/>
<gene>
    <name evidence="2" type="ORF">F4554_006287</name>
</gene>
<protein>
    <submittedName>
        <fullName evidence="2">DNA-binding protein YbaB</fullName>
    </submittedName>
</protein>
<evidence type="ECO:0000256" key="1">
    <source>
        <dbReference type="SAM" id="MobiDB-lite"/>
    </source>
</evidence>
<keyword evidence="2" id="KW-0238">DNA-binding</keyword>
<dbReference type="RefSeq" id="WP_179791150.1">
    <property type="nucleotide sequence ID" value="NZ_BAAARR010000012.1"/>
</dbReference>
<evidence type="ECO:0000313" key="3">
    <source>
        <dbReference type="Proteomes" id="UP000579605"/>
    </source>
</evidence>